<feature type="coiled-coil region" evidence="1">
    <location>
        <begin position="14"/>
        <end position="41"/>
    </location>
</feature>
<dbReference type="Proteomes" id="UP000187209">
    <property type="component" value="Unassembled WGS sequence"/>
</dbReference>
<protein>
    <recommendedName>
        <fullName evidence="4">Enkurin domain-containing protein</fullName>
    </recommendedName>
</protein>
<evidence type="ECO:0000313" key="2">
    <source>
        <dbReference type="EMBL" id="OMJ72357.1"/>
    </source>
</evidence>
<dbReference type="EMBL" id="MPUH01000908">
    <property type="protein sequence ID" value="OMJ72357.1"/>
    <property type="molecule type" value="Genomic_DNA"/>
</dbReference>
<reference evidence="2 3" key="1">
    <citation type="submission" date="2016-11" db="EMBL/GenBank/DDBJ databases">
        <title>The macronuclear genome of Stentor coeruleus: a giant cell with tiny introns.</title>
        <authorList>
            <person name="Slabodnick M."/>
            <person name="Ruby J.G."/>
            <person name="Reiff S.B."/>
            <person name="Swart E.C."/>
            <person name="Gosai S."/>
            <person name="Prabakaran S."/>
            <person name="Witkowska E."/>
            <person name="Larue G.E."/>
            <person name="Fisher S."/>
            <person name="Freeman R.M."/>
            <person name="Gunawardena J."/>
            <person name="Chu W."/>
            <person name="Stover N.A."/>
            <person name="Gregory B.D."/>
            <person name="Nowacki M."/>
            <person name="Derisi J."/>
            <person name="Roy S.W."/>
            <person name="Marshall W.F."/>
            <person name="Sood P."/>
        </authorList>
    </citation>
    <scope>NUCLEOTIDE SEQUENCE [LARGE SCALE GENOMIC DNA]</scope>
    <source>
        <strain evidence="2">WM001</strain>
    </source>
</reference>
<proteinExistence type="predicted"/>
<evidence type="ECO:0000313" key="3">
    <source>
        <dbReference type="Proteomes" id="UP000187209"/>
    </source>
</evidence>
<keyword evidence="1" id="KW-0175">Coiled coil</keyword>
<dbReference type="OrthoDB" id="319853at2759"/>
<accession>A0A1R2B6H5</accession>
<evidence type="ECO:0000256" key="1">
    <source>
        <dbReference type="SAM" id="Coils"/>
    </source>
</evidence>
<comment type="caution">
    <text evidence="2">The sequence shown here is derived from an EMBL/GenBank/DDBJ whole genome shotgun (WGS) entry which is preliminary data.</text>
</comment>
<dbReference type="AlphaFoldDB" id="A0A1R2B6H5"/>
<gene>
    <name evidence="2" type="ORF">SteCoe_29224</name>
</gene>
<name>A0A1R2B6H5_9CILI</name>
<sequence>MNSRNREVKTFSNIPATRSSINRLETEVKKLRKELDSLIALKIYKPDEVRNTDAHAIEELRHLIETKESTILQLKLML</sequence>
<organism evidence="2 3">
    <name type="scientific">Stentor coeruleus</name>
    <dbReference type="NCBI Taxonomy" id="5963"/>
    <lineage>
        <taxon>Eukaryota</taxon>
        <taxon>Sar</taxon>
        <taxon>Alveolata</taxon>
        <taxon>Ciliophora</taxon>
        <taxon>Postciliodesmatophora</taxon>
        <taxon>Heterotrichea</taxon>
        <taxon>Heterotrichida</taxon>
        <taxon>Stentoridae</taxon>
        <taxon>Stentor</taxon>
    </lineage>
</organism>
<evidence type="ECO:0008006" key="4">
    <source>
        <dbReference type="Google" id="ProtNLM"/>
    </source>
</evidence>
<keyword evidence="3" id="KW-1185">Reference proteome</keyword>